<keyword evidence="3" id="KW-1185">Reference proteome</keyword>
<dbReference type="SUPFAM" id="SSF52540">
    <property type="entry name" value="P-loop containing nucleoside triphosphate hydrolases"/>
    <property type="match status" value="1"/>
</dbReference>
<dbReference type="InterPro" id="IPR027417">
    <property type="entry name" value="P-loop_NTPase"/>
</dbReference>
<protein>
    <submittedName>
        <fullName evidence="2">Uncharacterized protein</fullName>
    </submittedName>
</protein>
<dbReference type="EMBL" id="CATQJL010000316">
    <property type="protein sequence ID" value="CAJ0605892.1"/>
    <property type="molecule type" value="Genomic_DNA"/>
</dbReference>
<feature type="chain" id="PRO_5041468391" evidence="1">
    <location>
        <begin position="26"/>
        <end position="198"/>
    </location>
</feature>
<dbReference type="Gene3D" id="3.40.50.300">
    <property type="entry name" value="P-loop containing nucleotide triphosphate hydrolases"/>
    <property type="match status" value="1"/>
</dbReference>
<dbReference type="AlphaFoldDB" id="A0AA36H916"/>
<organism evidence="2 3">
    <name type="scientific">Cylicocyclus nassatus</name>
    <name type="common">Nematode worm</name>
    <dbReference type="NCBI Taxonomy" id="53992"/>
    <lineage>
        <taxon>Eukaryota</taxon>
        <taxon>Metazoa</taxon>
        <taxon>Ecdysozoa</taxon>
        <taxon>Nematoda</taxon>
        <taxon>Chromadorea</taxon>
        <taxon>Rhabditida</taxon>
        <taxon>Rhabditina</taxon>
        <taxon>Rhabditomorpha</taxon>
        <taxon>Strongyloidea</taxon>
        <taxon>Strongylidae</taxon>
        <taxon>Cylicocyclus</taxon>
    </lineage>
</organism>
<evidence type="ECO:0000256" key="1">
    <source>
        <dbReference type="SAM" id="SignalP"/>
    </source>
</evidence>
<sequence length="198" mass="22797">MIIFNPTFLLLTILVILSAVDVGFGDYFDDIKNDHWLIALGRIYYYNTASQVDLFSCAFVPRTCSSLWSIRRHFGSNEIVGEQSEEETNNFGELLKIRTVSVIGRASREDQGMKLRMSVEADRMPDMGFEPEAQRFVELLSLDFSILYQAQSTEHEEALINNFPTKEKYRQTVFTATMSPAVERLARAYLWRPAVIYI</sequence>
<proteinExistence type="predicted"/>
<name>A0AA36H916_CYLNA</name>
<accession>A0AA36H916</accession>
<evidence type="ECO:0000313" key="2">
    <source>
        <dbReference type="EMBL" id="CAJ0605892.1"/>
    </source>
</evidence>
<dbReference type="Proteomes" id="UP001176961">
    <property type="component" value="Unassembled WGS sequence"/>
</dbReference>
<comment type="caution">
    <text evidence="2">The sequence shown here is derived from an EMBL/GenBank/DDBJ whole genome shotgun (WGS) entry which is preliminary data.</text>
</comment>
<feature type="signal peptide" evidence="1">
    <location>
        <begin position="1"/>
        <end position="25"/>
    </location>
</feature>
<keyword evidence="1" id="KW-0732">Signal</keyword>
<evidence type="ECO:0000313" key="3">
    <source>
        <dbReference type="Proteomes" id="UP001176961"/>
    </source>
</evidence>
<reference evidence="2" key="1">
    <citation type="submission" date="2023-07" db="EMBL/GenBank/DDBJ databases">
        <authorList>
            <consortium name="CYATHOMIX"/>
        </authorList>
    </citation>
    <scope>NUCLEOTIDE SEQUENCE</scope>
    <source>
        <strain evidence="2">N/A</strain>
    </source>
</reference>
<gene>
    <name evidence="2" type="ORF">CYNAS_LOCUS17875</name>
</gene>